<comment type="caution">
    <text evidence="1">The sequence shown here is derived from an EMBL/GenBank/DDBJ whole genome shotgun (WGS) entry which is preliminary data.</text>
</comment>
<proteinExistence type="predicted"/>
<dbReference type="EMBL" id="JAPFQP010000002">
    <property type="protein sequence ID" value="MCX2719715.1"/>
    <property type="molecule type" value="Genomic_DNA"/>
</dbReference>
<keyword evidence="2" id="KW-1185">Reference proteome</keyword>
<gene>
    <name evidence="1" type="ORF">OO016_08875</name>
</gene>
<reference evidence="1" key="1">
    <citation type="submission" date="2022-11" db="EMBL/GenBank/DDBJ databases">
        <title>The characterization of three novel Bacteroidetes species and genomic analysis of their roles in tidal elemental geochemical cycles.</title>
        <authorList>
            <person name="Ma K.-J."/>
        </authorList>
    </citation>
    <scope>NUCLEOTIDE SEQUENCE</scope>
    <source>
        <strain evidence="1">M415</strain>
    </source>
</reference>
<sequence>MKHRLLIALYYLSVLLVPVYGAGLFPISTTEDPIALCKQILDQKPEPWQPDSRQNLLEQYGDAYGLAENEDKYILLESPTLAFSYFQGGSSVIGQSISRDVLIHMLKQAITAPQETTNILARATIQQGMKEYLKAYEIAAKYRESQELNYADALQFLDNRFGYSKLNHAERLSGRQVSNSQAFNADKNTKKILSELEKIGKRYPSSIPLVNALPIFEDIYQQLLAANVGIASYQPFREFSSEMQRLNQTRINERIKFRSEIRITYPDSGTVWTIPEPVELKWTTEKIDPDKTIRFFLVKDDMVVQDLGIFKNESVRSDIVLRRGLPAGDNYKVMGIEQFPANKYHVAKFATPFFSIRKAPRPQKKPEPEPEPEIVVEEAAKPEPAPVVPEIPEPVKPEEVAVEKPIVTEPPVAEKSAGEEQVPVEIIKEETPVAEKQSEVPVKIPEKRPETEEEIALRNFFDGRSISYTKELVVETDRIQISLWDHGRQDGDIVSIYLNGDQVVSKHTLTYKKKVYEVTLDKSKPNDLFLYAHNLGRFAPNTVSIEINDGSNAENIILNSDLKSCEAVLINVKQ</sequence>
<name>A0AAE3SNM8_9FLAO</name>
<protein>
    <submittedName>
        <fullName evidence="1">Uncharacterized protein</fullName>
    </submittedName>
</protein>
<dbReference type="AlphaFoldDB" id="A0AAE3SNM8"/>
<evidence type="ECO:0000313" key="2">
    <source>
        <dbReference type="Proteomes" id="UP001207116"/>
    </source>
</evidence>
<dbReference type="Proteomes" id="UP001207116">
    <property type="component" value="Unassembled WGS sequence"/>
</dbReference>
<evidence type="ECO:0000313" key="1">
    <source>
        <dbReference type="EMBL" id="MCX2719715.1"/>
    </source>
</evidence>
<organism evidence="1 2">
    <name type="scientific">Lentiprolixibacter aurantiacus</name>
    <dbReference type="NCBI Taxonomy" id="2993939"/>
    <lineage>
        <taxon>Bacteria</taxon>
        <taxon>Pseudomonadati</taxon>
        <taxon>Bacteroidota</taxon>
        <taxon>Flavobacteriia</taxon>
        <taxon>Flavobacteriales</taxon>
        <taxon>Flavobacteriaceae</taxon>
        <taxon>Lentiprolixibacter</taxon>
    </lineage>
</organism>
<accession>A0AAE3SNM8</accession>
<dbReference type="RefSeq" id="WP_266012599.1">
    <property type="nucleotide sequence ID" value="NZ_JAPFQP010000002.1"/>
</dbReference>